<keyword evidence="1" id="KW-0812">Transmembrane</keyword>
<feature type="transmembrane region" description="Helical" evidence="1">
    <location>
        <begin position="83"/>
        <end position="106"/>
    </location>
</feature>
<feature type="transmembrane region" description="Helical" evidence="1">
    <location>
        <begin position="160"/>
        <end position="177"/>
    </location>
</feature>
<feature type="transmembrane region" description="Helical" evidence="1">
    <location>
        <begin position="118"/>
        <end position="140"/>
    </location>
</feature>
<dbReference type="RefSeq" id="WP_345262011.1">
    <property type="nucleotide sequence ID" value="NZ_BAABIM010000001.1"/>
</dbReference>
<evidence type="ECO:0000256" key="1">
    <source>
        <dbReference type="SAM" id="Phobius"/>
    </source>
</evidence>
<evidence type="ECO:0008006" key="4">
    <source>
        <dbReference type="Google" id="ProtNLM"/>
    </source>
</evidence>
<keyword evidence="1" id="KW-1133">Transmembrane helix</keyword>
<name>A0ABP8VP98_9ACTN</name>
<gene>
    <name evidence="2" type="ORF">GCM10023226_00330</name>
</gene>
<evidence type="ECO:0000313" key="3">
    <source>
        <dbReference type="Proteomes" id="UP001500621"/>
    </source>
</evidence>
<reference evidence="3" key="1">
    <citation type="journal article" date="2019" name="Int. J. Syst. Evol. Microbiol.">
        <title>The Global Catalogue of Microorganisms (GCM) 10K type strain sequencing project: providing services to taxonomists for standard genome sequencing and annotation.</title>
        <authorList>
            <consortium name="The Broad Institute Genomics Platform"/>
            <consortium name="The Broad Institute Genome Sequencing Center for Infectious Disease"/>
            <person name="Wu L."/>
            <person name="Ma J."/>
        </authorList>
    </citation>
    <scope>NUCLEOTIDE SEQUENCE [LARGE SCALE GENOMIC DNA]</scope>
    <source>
        <strain evidence="3">JCM 18127</strain>
    </source>
</reference>
<sequence>MSLPQSPDQTPRRAEVTGAPTVAQVGRALVAALATLTLLVLGFSLVIPVMVIQTSTGTVTETPGTLWQEGIDHGFTDGGGANALVPAAMLTVVVLATVTAMYLCALLMGGSLGRRGALALRISSVVLLLGGAWMALRTTWLVELAEGWNERDQAATGGPGAWWVLAGAVVLAALCWPRPVRELWTARPRGTVLTEG</sequence>
<organism evidence="2 3">
    <name type="scientific">Nocardioides nanhaiensis</name>
    <dbReference type="NCBI Taxonomy" id="1476871"/>
    <lineage>
        <taxon>Bacteria</taxon>
        <taxon>Bacillati</taxon>
        <taxon>Actinomycetota</taxon>
        <taxon>Actinomycetes</taxon>
        <taxon>Propionibacteriales</taxon>
        <taxon>Nocardioidaceae</taxon>
        <taxon>Nocardioides</taxon>
    </lineage>
</organism>
<proteinExistence type="predicted"/>
<keyword evidence="3" id="KW-1185">Reference proteome</keyword>
<protein>
    <recommendedName>
        <fullName evidence="4">DUF2567 domain-containing protein</fullName>
    </recommendedName>
</protein>
<dbReference type="EMBL" id="BAABIM010000001">
    <property type="protein sequence ID" value="GAA4668354.1"/>
    <property type="molecule type" value="Genomic_DNA"/>
</dbReference>
<feature type="transmembrane region" description="Helical" evidence="1">
    <location>
        <begin position="28"/>
        <end position="52"/>
    </location>
</feature>
<dbReference type="Proteomes" id="UP001500621">
    <property type="component" value="Unassembled WGS sequence"/>
</dbReference>
<evidence type="ECO:0000313" key="2">
    <source>
        <dbReference type="EMBL" id="GAA4668354.1"/>
    </source>
</evidence>
<accession>A0ABP8VP98</accession>
<comment type="caution">
    <text evidence="2">The sequence shown here is derived from an EMBL/GenBank/DDBJ whole genome shotgun (WGS) entry which is preliminary data.</text>
</comment>
<keyword evidence="1" id="KW-0472">Membrane</keyword>